<proteinExistence type="predicted"/>
<name>A0A972K0Y4_9BACL</name>
<dbReference type="Pfam" id="PF13290">
    <property type="entry name" value="CHB_HEX_C_1"/>
    <property type="match status" value="1"/>
</dbReference>
<keyword evidence="2" id="KW-0732">Signal</keyword>
<dbReference type="Proteomes" id="UP000641588">
    <property type="component" value="Unassembled WGS sequence"/>
</dbReference>
<evidence type="ECO:0000256" key="1">
    <source>
        <dbReference type="SAM" id="MobiDB-lite"/>
    </source>
</evidence>
<comment type="caution">
    <text evidence="4">The sequence shown here is derived from an EMBL/GenBank/DDBJ whole genome shotgun (WGS) entry which is preliminary data.</text>
</comment>
<evidence type="ECO:0000313" key="5">
    <source>
        <dbReference type="Proteomes" id="UP000641588"/>
    </source>
</evidence>
<reference evidence="4" key="1">
    <citation type="submission" date="2019-10" db="EMBL/GenBank/DDBJ databases">
        <title>Description of Paenibacillus glebae sp. nov.</title>
        <authorList>
            <person name="Carlier A."/>
            <person name="Qi S."/>
        </authorList>
    </citation>
    <scope>NUCLEOTIDE SEQUENCE</scope>
    <source>
        <strain evidence="4">LMG 31456</strain>
    </source>
</reference>
<evidence type="ECO:0000313" key="4">
    <source>
        <dbReference type="EMBL" id="NOU95151.1"/>
    </source>
</evidence>
<dbReference type="Gene3D" id="2.60.40.10">
    <property type="entry name" value="Immunoglobulins"/>
    <property type="match status" value="1"/>
</dbReference>
<dbReference type="InterPro" id="IPR036116">
    <property type="entry name" value="FN3_sf"/>
</dbReference>
<evidence type="ECO:0000256" key="2">
    <source>
        <dbReference type="SAM" id="SignalP"/>
    </source>
</evidence>
<feature type="signal peptide" evidence="2">
    <location>
        <begin position="1"/>
        <end position="32"/>
    </location>
</feature>
<dbReference type="InterPro" id="IPR013783">
    <property type="entry name" value="Ig-like_fold"/>
</dbReference>
<dbReference type="InterPro" id="IPR051465">
    <property type="entry name" value="Cell_Envelope_Struct_Comp"/>
</dbReference>
<evidence type="ECO:0000259" key="3">
    <source>
        <dbReference type="PROSITE" id="PS51272"/>
    </source>
</evidence>
<feature type="domain" description="SLH" evidence="3">
    <location>
        <begin position="31"/>
        <end position="94"/>
    </location>
</feature>
<sequence>MRSTGISTRSTRIFAIIISICLIFSSFSMAFASDDAKDIKGHWAENQLKDWTAKGNIQGYADGTVKPDNSITRAEFMTIVNRSFGFKDKEEVKAKDVDPNGWEYEQVAIALKSGYISGYEDGTVKPGSKISRQEVAVIIAALLKLDTAKGGDLSKFKDAVNLPSWSKGAIGASVAIGVLNGYEDGTLRFENSITRAEAIVILDRAAGGGAVATYDKAGTYGPESGNQNLEGNVVINTGGVTLQNVTITGNLTLGEGIGEGDVNLNNVKVSGDTFVNGGGANSIHFRNSVLVTIIVNKKTGEVRILAEGTTTVKQVTVQTGVKIDNSKATNGGFSNVKLEDKLPAGSKVSLLGNFDNVSIAAKAIVVEVPSGEIKNLDVGEKAGDTQLNLGKEAKVLDLVLKAILKVLGEGKVGKATVEKGAEGSTFSTPPGSTTGSGVTGGGGGGGGGSSKGNTTTPAANQVSAPTADPAAGVVDAGIKVKLSSATVGAAVYFTKDGSNPTTASIAYDSNGPITVSSAMTIKAIAVKAGMTNSVVSTFAYTTAVADTTAPLGGTVSALAIHTTGFTLSWTGFTDNKAVTGYKVYQVENLLNGSVTGSTYAVTGLSPNTNYDGKFSVRAYDAAGNVSSAVYLATVTTAPSDGTGPITGKYAIASFKATDANVLSLELNSALTEEAAANLKVELKKDGNVITSGYIMKWDDKKTVATLTFDSKFQESKYDVSISGLSNIDNINKTASVTTSVEKIIKIEFLTTSGTLPLTTNKAGVPIRKVRVDFKAINQYGVKAKLDSSSFDIDVSGGTFSKVFNEQAIQLMEDQGTERNDKISITIVHKDSGVQLNKIFTVGDYSIVDKVEVVDLVNSSGTKIVDIAATSANNFLLVRAYDQYGFRVEDKGTLNDDITVTFSDSDLEAGSGYGHLPLDPFVDDVVGDDSADMQIRSVSNVEKDITITIHTRFGYVTTKTVHIFAANMPAAIEFGPYDYLLAEDDVITGDEDVDKKFYIPLILKNSKGELLDADDIVNAYSNGDKDSKFIISYSSGITFGRDRSSQVVKTGAYKGYLVVTSIDRKGPQYITVRLEDYPTVTSTLNIPVYEARKPDSIKITTMPKKYILGGTDTEVKFKVYDQFGTEMKYVNDMDATYKVKLSYTGVGIAAPGAGVPAEEVYFASKERSTLPYSTPYTNLYNNRAIVLSTVHGAPETSHEFTLIKNAQFIYNPWDNFFDKSFKFYSTSNSPEGIWNLKATLIKYPNTGYLAGQAIEVDAISTTIERIDPNKTESKLTYELYLDKSVNNMILAVDDFYDVSNKSNVTGATYVYDNYRKVAKEIKLRARKASGEEVAIASGVYTGSNSSTIVAVTSNNPLVVDVPNMGTPSGKNFIVGLDAGAAKVSVIYRNAKGELETKTIDVTTKNEAPAVAKMVLGRTYKAVSAASIDGAFLWSRALAEKITVVDQFGDEIVSEFSPGDINEERNISDQFLIKNGVVGQQTNDLLKLKFYLSDIIGWGDVNKAVSIDNNGKITYKGNSVSGFTVNVIAPNGVSASIGVSVR</sequence>
<dbReference type="InterPro" id="IPR059177">
    <property type="entry name" value="GH29D-like_dom"/>
</dbReference>
<dbReference type="PANTHER" id="PTHR43308">
    <property type="entry name" value="OUTER MEMBRANE PROTEIN ALPHA-RELATED"/>
    <property type="match status" value="1"/>
</dbReference>
<gene>
    <name evidence="4" type="ORF">GC093_18250</name>
</gene>
<dbReference type="PANTHER" id="PTHR43308:SF5">
    <property type="entry name" value="S-LAYER PROTEIN _ PEPTIDOGLYCAN ENDO-BETA-N-ACETYLGLUCOSAMINIDASE"/>
    <property type="match status" value="1"/>
</dbReference>
<feature type="chain" id="PRO_5037260943" description="SLH domain-containing protein" evidence="2">
    <location>
        <begin position="33"/>
        <end position="1540"/>
    </location>
</feature>
<dbReference type="EMBL" id="WHOD01000067">
    <property type="protein sequence ID" value="NOU95151.1"/>
    <property type="molecule type" value="Genomic_DNA"/>
</dbReference>
<dbReference type="Pfam" id="PF00395">
    <property type="entry name" value="SLH"/>
    <property type="match status" value="3"/>
</dbReference>
<keyword evidence="5" id="KW-1185">Reference proteome</keyword>
<dbReference type="RefSeq" id="WP_171653352.1">
    <property type="nucleotide sequence ID" value="NZ_WHOD01000067.1"/>
</dbReference>
<feature type="compositionally biased region" description="Low complexity" evidence="1">
    <location>
        <begin position="423"/>
        <end position="436"/>
    </location>
</feature>
<dbReference type="Pfam" id="PF00041">
    <property type="entry name" value="fn3"/>
    <property type="match status" value="1"/>
</dbReference>
<organism evidence="4 5">
    <name type="scientific">Paenibacillus foliorum</name>
    <dbReference type="NCBI Taxonomy" id="2654974"/>
    <lineage>
        <taxon>Bacteria</taxon>
        <taxon>Bacillati</taxon>
        <taxon>Bacillota</taxon>
        <taxon>Bacilli</taxon>
        <taxon>Bacillales</taxon>
        <taxon>Paenibacillaceae</taxon>
        <taxon>Paenibacillus</taxon>
    </lineage>
</organism>
<feature type="compositionally biased region" description="Gly residues" evidence="1">
    <location>
        <begin position="437"/>
        <end position="450"/>
    </location>
</feature>
<feature type="domain" description="SLH" evidence="3">
    <location>
        <begin position="95"/>
        <end position="150"/>
    </location>
</feature>
<accession>A0A972K0Y4</accession>
<dbReference type="SUPFAM" id="SSF49265">
    <property type="entry name" value="Fibronectin type III"/>
    <property type="match status" value="1"/>
</dbReference>
<protein>
    <recommendedName>
        <fullName evidence="3">SLH domain-containing protein</fullName>
    </recommendedName>
</protein>
<dbReference type="PROSITE" id="PS51272">
    <property type="entry name" value="SLH"/>
    <property type="match status" value="3"/>
</dbReference>
<dbReference type="CDD" id="cd00063">
    <property type="entry name" value="FN3"/>
    <property type="match status" value="1"/>
</dbReference>
<feature type="domain" description="SLH" evidence="3">
    <location>
        <begin position="153"/>
        <end position="216"/>
    </location>
</feature>
<dbReference type="InterPro" id="IPR001119">
    <property type="entry name" value="SLH_dom"/>
</dbReference>
<feature type="region of interest" description="Disordered" evidence="1">
    <location>
        <begin position="419"/>
        <end position="465"/>
    </location>
</feature>
<dbReference type="InterPro" id="IPR003961">
    <property type="entry name" value="FN3_dom"/>
</dbReference>